<accession>C8VEE5</accession>
<accession>Q5ATE4</accession>
<evidence type="ECO:0000256" key="1">
    <source>
        <dbReference type="ARBA" id="ARBA00022801"/>
    </source>
</evidence>
<dbReference type="KEGG" id="ani:ANIA_08436"/>
<feature type="domain" description="CBM-cenC" evidence="2">
    <location>
        <begin position="6"/>
        <end position="129"/>
    </location>
</feature>
<keyword evidence="1" id="KW-0378">Hydrolase</keyword>
<gene>
    <name evidence="3" type="ORF">ANIA_08436</name>
</gene>
<evidence type="ECO:0000313" key="3">
    <source>
        <dbReference type="EMBL" id="CBF80548.1"/>
    </source>
</evidence>
<dbReference type="OMA" id="WYTAPST"/>
<evidence type="ECO:0000313" key="4">
    <source>
        <dbReference type="Proteomes" id="UP000000560"/>
    </source>
</evidence>
<evidence type="ECO:0000259" key="2">
    <source>
        <dbReference type="Pfam" id="PF02018"/>
    </source>
</evidence>
<keyword evidence="4" id="KW-1185">Reference proteome</keyword>
<name>Q5ATE4_EMENI</name>
<dbReference type="InterPro" id="IPR003305">
    <property type="entry name" value="CenC_carb-bd"/>
</dbReference>
<dbReference type="Pfam" id="PF02018">
    <property type="entry name" value="CBM_4_9"/>
    <property type="match status" value="1"/>
</dbReference>
<dbReference type="OrthoDB" id="4240053at2759"/>
<dbReference type="HOGENOM" id="CLU_1618597_0_0_1"/>
<dbReference type="Proteomes" id="UP000000560">
    <property type="component" value="Chromosome V"/>
</dbReference>
<dbReference type="InterPro" id="IPR008979">
    <property type="entry name" value="Galactose-bd-like_sf"/>
</dbReference>
<proteinExistence type="predicted"/>
<protein>
    <recommendedName>
        <fullName evidence="2">CBM-cenC domain-containing protein</fullName>
    </recommendedName>
</protein>
<dbReference type="AlphaFoldDB" id="Q5ATE4"/>
<dbReference type="Gene3D" id="2.60.120.260">
    <property type="entry name" value="Galactose-binding domain-like"/>
    <property type="match status" value="1"/>
</dbReference>
<dbReference type="RefSeq" id="XP_681705.1">
    <property type="nucleotide sequence ID" value="XM_676613.1"/>
</dbReference>
<dbReference type="EMBL" id="BN001305">
    <property type="protein sequence ID" value="CBF80548.1"/>
    <property type="molecule type" value="Genomic_DNA"/>
</dbReference>
<dbReference type="SUPFAM" id="SSF49785">
    <property type="entry name" value="Galactose-binding domain-like"/>
    <property type="match status" value="1"/>
</dbReference>
<organism evidence="3 4">
    <name type="scientific">Emericella nidulans (strain FGSC A4 / ATCC 38163 / CBS 112.46 / NRRL 194 / M139)</name>
    <name type="common">Aspergillus nidulans</name>
    <dbReference type="NCBI Taxonomy" id="227321"/>
    <lineage>
        <taxon>Eukaryota</taxon>
        <taxon>Fungi</taxon>
        <taxon>Dikarya</taxon>
        <taxon>Ascomycota</taxon>
        <taxon>Pezizomycotina</taxon>
        <taxon>Eurotiomycetes</taxon>
        <taxon>Eurotiomycetidae</taxon>
        <taxon>Eurotiales</taxon>
        <taxon>Aspergillaceae</taxon>
        <taxon>Aspergillus</taxon>
        <taxon>Aspergillus subgen. Nidulantes</taxon>
    </lineage>
</organism>
<dbReference type="InParanoid" id="Q5ATE4"/>
<sequence>MSCNDISNLGFESGLNYWYTAPSTVASVQNGDLAYAGSYYLDIATTASNPSGTVSQDLYWLDNEQSYTLTVQFRLAETISSVNSCTVSAYLGEDSEAGAIASDLVWTAGSWETLTGEIQPTERNTTINLAATCTFGGPGAISEGNVLFDEQYGICVQASILLTGPKGHYDQTPMA</sequence>
<dbReference type="GeneID" id="2868652"/>
<reference evidence="4" key="1">
    <citation type="journal article" date="2005" name="Nature">
        <title>Sequencing of Aspergillus nidulans and comparative analysis with A. fumigatus and A. oryzae.</title>
        <authorList>
            <person name="Galagan J.E."/>
            <person name="Calvo S.E."/>
            <person name="Cuomo C."/>
            <person name="Ma L.J."/>
            <person name="Wortman J.R."/>
            <person name="Batzoglou S."/>
            <person name="Lee S.I."/>
            <person name="Basturkmen M."/>
            <person name="Spevak C.C."/>
            <person name="Clutterbuck J."/>
            <person name="Kapitonov V."/>
            <person name="Jurka J."/>
            <person name="Scazzocchio C."/>
            <person name="Farman M."/>
            <person name="Butler J."/>
            <person name="Purcell S."/>
            <person name="Harris S."/>
            <person name="Braus G.H."/>
            <person name="Draht O."/>
            <person name="Busch S."/>
            <person name="D'Enfert C."/>
            <person name="Bouchier C."/>
            <person name="Goldman G.H."/>
            <person name="Bell-Pedersen D."/>
            <person name="Griffiths-Jones S."/>
            <person name="Doonan J.H."/>
            <person name="Yu J."/>
            <person name="Vienken K."/>
            <person name="Pain A."/>
            <person name="Freitag M."/>
            <person name="Selker E.U."/>
            <person name="Archer D.B."/>
            <person name="Penalva M.A."/>
            <person name="Oakley B.R."/>
            <person name="Momany M."/>
            <person name="Tanaka T."/>
            <person name="Kumagai T."/>
            <person name="Asai K."/>
            <person name="Machida M."/>
            <person name="Nierman W.C."/>
            <person name="Denning D.W."/>
            <person name="Caddick M."/>
            <person name="Hynes M."/>
            <person name="Paoletti M."/>
            <person name="Fischer R."/>
            <person name="Miller B."/>
            <person name="Dyer P."/>
            <person name="Sachs M.S."/>
            <person name="Osmani S.A."/>
            <person name="Birren B.W."/>
        </authorList>
    </citation>
    <scope>NUCLEOTIDE SEQUENCE [LARGE SCALE GENOMIC DNA]</scope>
    <source>
        <strain evidence="4">FGSC A4 / ATCC 38163 / CBS 112.46 / NRRL 194 / M139</strain>
    </source>
</reference>
<dbReference type="GO" id="GO:0016798">
    <property type="term" value="F:hydrolase activity, acting on glycosyl bonds"/>
    <property type="evidence" value="ECO:0007669"/>
    <property type="project" value="InterPro"/>
</dbReference>
<reference evidence="4" key="2">
    <citation type="journal article" date="2009" name="Fungal Genet. Biol.">
        <title>The 2008 update of the Aspergillus nidulans genome annotation: a community effort.</title>
        <authorList>
            <person name="Wortman J.R."/>
            <person name="Gilsenan J.M."/>
            <person name="Joardar V."/>
            <person name="Deegan J."/>
            <person name="Clutterbuck J."/>
            <person name="Andersen M.R."/>
            <person name="Archer D."/>
            <person name="Bencina M."/>
            <person name="Braus G."/>
            <person name="Coutinho P."/>
            <person name="von Dohren H."/>
            <person name="Doonan J."/>
            <person name="Driessen A.J."/>
            <person name="Durek P."/>
            <person name="Espeso E."/>
            <person name="Fekete E."/>
            <person name="Flipphi M."/>
            <person name="Estrada C.G."/>
            <person name="Geysens S."/>
            <person name="Goldman G."/>
            <person name="de Groot P.W."/>
            <person name="Hansen K."/>
            <person name="Harris S.D."/>
            <person name="Heinekamp T."/>
            <person name="Helmstaedt K."/>
            <person name="Henrissat B."/>
            <person name="Hofmann G."/>
            <person name="Homan T."/>
            <person name="Horio T."/>
            <person name="Horiuchi H."/>
            <person name="James S."/>
            <person name="Jones M."/>
            <person name="Karaffa L."/>
            <person name="Karanyi Z."/>
            <person name="Kato M."/>
            <person name="Keller N."/>
            <person name="Kelly D.E."/>
            <person name="Kiel J.A."/>
            <person name="Kim J.M."/>
            <person name="van der Klei I.J."/>
            <person name="Klis F.M."/>
            <person name="Kovalchuk A."/>
            <person name="Krasevec N."/>
            <person name="Kubicek C.P."/>
            <person name="Liu B."/>
            <person name="Maccabe A."/>
            <person name="Meyer V."/>
            <person name="Mirabito P."/>
            <person name="Miskei M."/>
            <person name="Mos M."/>
            <person name="Mullins J."/>
            <person name="Nelson D.R."/>
            <person name="Nielsen J."/>
            <person name="Oakley B.R."/>
            <person name="Osmani S.A."/>
            <person name="Pakula T."/>
            <person name="Paszewski A."/>
            <person name="Paulsen I."/>
            <person name="Pilsyk S."/>
            <person name="Pocsi I."/>
            <person name="Punt P.J."/>
            <person name="Ram A.F."/>
            <person name="Ren Q."/>
            <person name="Robellet X."/>
            <person name="Robson G."/>
            <person name="Seiboth B."/>
            <person name="van Solingen P."/>
            <person name="Specht T."/>
            <person name="Sun J."/>
            <person name="Taheri-Talesh N."/>
            <person name="Takeshita N."/>
            <person name="Ussery D."/>
            <person name="vanKuyk P.A."/>
            <person name="Visser H."/>
            <person name="van de Vondervoort P.J."/>
            <person name="de Vries R.P."/>
            <person name="Walton J."/>
            <person name="Xiang X."/>
            <person name="Xiong Y."/>
            <person name="Zeng A.P."/>
            <person name="Brandt B.W."/>
            <person name="Cornell M.J."/>
            <person name="van den Hondel C.A."/>
            <person name="Visser J."/>
            <person name="Oliver S.G."/>
            <person name="Turner G."/>
        </authorList>
    </citation>
    <scope>GENOME REANNOTATION</scope>
    <source>
        <strain evidence="4">FGSC A4 / ATCC 38163 / CBS 112.46 / NRRL 194 / M139</strain>
    </source>
</reference>